<protein>
    <recommendedName>
        <fullName evidence="3">Transcriptional regulator</fullName>
    </recommendedName>
</protein>
<dbReference type="InterPro" id="IPR036390">
    <property type="entry name" value="WH_DNA-bd_sf"/>
</dbReference>
<dbReference type="Proteomes" id="UP000325641">
    <property type="component" value="Chromosome"/>
</dbReference>
<reference evidence="2" key="1">
    <citation type="submission" date="2019-10" db="EMBL/GenBank/DDBJ databases">
        <title>Complete Genome Sequence of Bradyrhizobium betae type strain PL7HG1T.</title>
        <authorList>
            <person name="Bromfield E.S.P."/>
            <person name="Cloutier S."/>
        </authorList>
    </citation>
    <scope>NUCLEOTIDE SEQUENCE [LARGE SCALE GENOMIC DNA]</scope>
    <source>
        <strain evidence="2">PL7HG1</strain>
    </source>
</reference>
<evidence type="ECO:0008006" key="3">
    <source>
        <dbReference type="Google" id="ProtNLM"/>
    </source>
</evidence>
<evidence type="ECO:0000313" key="2">
    <source>
        <dbReference type="Proteomes" id="UP000325641"/>
    </source>
</evidence>
<proteinExistence type="predicted"/>
<gene>
    <name evidence="1" type="ORF">F8237_33255</name>
</gene>
<sequence>MVDFDDPNNQLFLTRVFQALANVNTRKILETLAHGPCSRGDLLLVLDTSTARIVEVMEILHTIGLVAEKETREGKVYVFNPTGLDLGRSWLERLYSIVDGRALK</sequence>
<dbReference type="Gene3D" id="1.10.10.10">
    <property type="entry name" value="Winged helix-like DNA-binding domain superfamily/Winged helix DNA-binding domain"/>
    <property type="match status" value="1"/>
</dbReference>
<dbReference type="OrthoDB" id="9790747at2"/>
<dbReference type="InterPro" id="IPR036388">
    <property type="entry name" value="WH-like_DNA-bd_sf"/>
</dbReference>
<evidence type="ECO:0000313" key="1">
    <source>
        <dbReference type="EMBL" id="QFI76843.1"/>
    </source>
</evidence>
<organism evidence="1 2">
    <name type="scientific">Bradyrhizobium betae</name>
    <dbReference type="NCBI Taxonomy" id="244734"/>
    <lineage>
        <taxon>Bacteria</taxon>
        <taxon>Pseudomonadati</taxon>
        <taxon>Pseudomonadota</taxon>
        <taxon>Alphaproteobacteria</taxon>
        <taxon>Hyphomicrobiales</taxon>
        <taxon>Nitrobacteraceae</taxon>
        <taxon>Bradyrhizobium</taxon>
    </lineage>
</organism>
<dbReference type="AlphaFoldDB" id="A0A5P6PHL2"/>
<name>A0A5P6PHL2_9BRAD</name>
<accession>A0A5P6PHL2</accession>
<dbReference type="KEGG" id="bbet:F8237_33255"/>
<dbReference type="RefSeq" id="WP_151650248.1">
    <property type="nucleotide sequence ID" value="NZ_CP028989.1"/>
</dbReference>
<dbReference type="EMBL" id="CP044543">
    <property type="protein sequence ID" value="QFI76843.1"/>
    <property type="molecule type" value="Genomic_DNA"/>
</dbReference>
<dbReference type="SUPFAM" id="SSF46785">
    <property type="entry name" value="Winged helix' DNA-binding domain"/>
    <property type="match status" value="1"/>
</dbReference>